<feature type="transmembrane region" description="Helical" evidence="2">
    <location>
        <begin position="186"/>
        <end position="209"/>
    </location>
</feature>
<evidence type="ECO:0000256" key="2">
    <source>
        <dbReference type="SAM" id="Phobius"/>
    </source>
</evidence>
<keyword evidence="2" id="KW-1133">Transmembrane helix</keyword>
<feature type="transmembrane region" description="Helical" evidence="2">
    <location>
        <begin position="77"/>
        <end position="98"/>
    </location>
</feature>
<gene>
    <name evidence="3" type="ORF">DL762_010098</name>
</gene>
<name>A0ABY0GRK9_9PEZI</name>
<dbReference type="EMBL" id="QJNS01000706">
    <property type="protein sequence ID" value="RYO75230.1"/>
    <property type="molecule type" value="Genomic_DNA"/>
</dbReference>
<accession>A0ABY0GRK9</accession>
<reference evidence="3 4" key="1">
    <citation type="submission" date="2018-06" db="EMBL/GenBank/DDBJ databases">
        <title>Complete Genomes of Monosporascus.</title>
        <authorList>
            <person name="Robinson A.J."/>
            <person name="Natvig D.O."/>
        </authorList>
    </citation>
    <scope>NUCLEOTIDE SEQUENCE [LARGE SCALE GENOMIC DNA]</scope>
    <source>
        <strain evidence="3 4">CBS 609.92</strain>
    </source>
</reference>
<sequence>MRFQAPQLGALGVTFTAMRLMQFASLIAVVGLVANFIEEITGSQLAVPKVLVGTITVASVAVLYVMVSYILYYDSLLPLLIAVASDFAMLIAFIVVAATSGKNLNLLECSALAPPPDRSGQSQTVTFTSVSVPPASSENGNYYGSNGNGNSGLYSYAHRRAAVLKPTVDYFSFVAQDQPHCYEIKAVWGLSIALCVLFGFSSIVCAGLWRRVKGPAAAAKDIEDGIPSFVSGSSSAALGTRSLSPTRLGPRFPPLPPPTTAPDSCISPAAPISAQTILRRPVPAPAPPIPSVVVYSGRMSGPTTLVVGRSLTHTQDNRQPPRQPDLPAAAAAASAGTAAMPPMPFSTPEPELRSVPPPAAPTIVPPAAVLPAMPATITSASSSPADSSPIEVLVPIVHRPPLPPPVLTPNTNTVAAVRMPPMPPTPDSDDDGFTPVTPGPSPSPRSPRVRAFDALGLPVAAAVGRALARVRSRKVTVVDPSSSPGGEFDDVTPPTPAAGRSPLDEDLEAAGGGGGGRKTMRRTFFGIIEGWWDLGLLERGGRSLRRRG</sequence>
<feature type="compositionally biased region" description="Low complexity" evidence="1">
    <location>
        <begin position="325"/>
        <end position="340"/>
    </location>
</feature>
<evidence type="ECO:0000256" key="1">
    <source>
        <dbReference type="SAM" id="MobiDB-lite"/>
    </source>
</evidence>
<proteinExistence type="predicted"/>
<comment type="caution">
    <text evidence="3">The sequence shown here is derived from an EMBL/GenBank/DDBJ whole genome shotgun (WGS) entry which is preliminary data.</text>
</comment>
<protein>
    <recommendedName>
        <fullName evidence="5">MARVEL domain-containing protein</fullName>
    </recommendedName>
</protein>
<evidence type="ECO:0000313" key="3">
    <source>
        <dbReference type="EMBL" id="RYO75230.1"/>
    </source>
</evidence>
<evidence type="ECO:0000313" key="4">
    <source>
        <dbReference type="Proteomes" id="UP000294003"/>
    </source>
</evidence>
<keyword evidence="2" id="KW-0812">Transmembrane</keyword>
<keyword evidence="4" id="KW-1185">Reference proteome</keyword>
<feature type="transmembrane region" description="Helical" evidence="2">
    <location>
        <begin position="50"/>
        <end position="71"/>
    </location>
</feature>
<organism evidence="3 4">
    <name type="scientific">Monosporascus cannonballus</name>
    <dbReference type="NCBI Taxonomy" id="155416"/>
    <lineage>
        <taxon>Eukaryota</taxon>
        <taxon>Fungi</taxon>
        <taxon>Dikarya</taxon>
        <taxon>Ascomycota</taxon>
        <taxon>Pezizomycotina</taxon>
        <taxon>Sordariomycetes</taxon>
        <taxon>Xylariomycetidae</taxon>
        <taxon>Xylariales</taxon>
        <taxon>Xylariales incertae sedis</taxon>
        <taxon>Monosporascus</taxon>
    </lineage>
</organism>
<evidence type="ECO:0008006" key="5">
    <source>
        <dbReference type="Google" id="ProtNLM"/>
    </source>
</evidence>
<feature type="region of interest" description="Disordered" evidence="1">
    <location>
        <begin position="313"/>
        <end position="355"/>
    </location>
</feature>
<dbReference type="Proteomes" id="UP000294003">
    <property type="component" value="Unassembled WGS sequence"/>
</dbReference>
<feature type="transmembrane region" description="Helical" evidence="2">
    <location>
        <begin position="20"/>
        <end position="38"/>
    </location>
</feature>
<feature type="region of interest" description="Disordered" evidence="1">
    <location>
        <begin position="474"/>
        <end position="519"/>
    </location>
</feature>
<feature type="region of interest" description="Disordered" evidence="1">
    <location>
        <begin position="415"/>
        <end position="448"/>
    </location>
</feature>
<keyword evidence="2" id="KW-0472">Membrane</keyword>